<evidence type="ECO:0000256" key="1">
    <source>
        <dbReference type="SAM" id="MobiDB-lite"/>
    </source>
</evidence>
<evidence type="ECO:0000313" key="2">
    <source>
        <dbReference type="EMBL" id="KAJ1082523.1"/>
    </source>
</evidence>
<keyword evidence="3" id="KW-1185">Reference proteome</keyword>
<protein>
    <submittedName>
        <fullName evidence="2">Uncharacterized protein</fullName>
    </submittedName>
</protein>
<sequence>MPLASSVSDLGEYVLFLAPHELKAVSDIGRGRSQRKRRSRVRSSKHRPKPRPKLSPRAGSGGQRQAEAEAAPSEVLKNDLRSWTCNWISGADESQCLKTGDHCKKLLE</sequence>
<dbReference type="EMBL" id="JANPWB010000016">
    <property type="protein sequence ID" value="KAJ1082523.1"/>
    <property type="molecule type" value="Genomic_DNA"/>
</dbReference>
<organism evidence="2 3">
    <name type="scientific">Pleurodeles waltl</name>
    <name type="common">Iberian ribbed newt</name>
    <dbReference type="NCBI Taxonomy" id="8319"/>
    <lineage>
        <taxon>Eukaryota</taxon>
        <taxon>Metazoa</taxon>
        <taxon>Chordata</taxon>
        <taxon>Craniata</taxon>
        <taxon>Vertebrata</taxon>
        <taxon>Euteleostomi</taxon>
        <taxon>Amphibia</taxon>
        <taxon>Batrachia</taxon>
        <taxon>Caudata</taxon>
        <taxon>Salamandroidea</taxon>
        <taxon>Salamandridae</taxon>
        <taxon>Pleurodelinae</taxon>
        <taxon>Pleurodeles</taxon>
    </lineage>
</organism>
<gene>
    <name evidence="2" type="ORF">NDU88_002688</name>
</gene>
<evidence type="ECO:0000313" key="3">
    <source>
        <dbReference type="Proteomes" id="UP001066276"/>
    </source>
</evidence>
<reference evidence="2" key="1">
    <citation type="journal article" date="2022" name="bioRxiv">
        <title>Sequencing and chromosome-scale assembly of the giantPleurodeles waltlgenome.</title>
        <authorList>
            <person name="Brown T."/>
            <person name="Elewa A."/>
            <person name="Iarovenko S."/>
            <person name="Subramanian E."/>
            <person name="Araus A.J."/>
            <person name="Petzold A."/>
            <person name="Susuki M."/>
            <person name="Suzuki K.-i.T."/>
            <person name="Hayashi T."/>
            <person name="Toyoda A."/>
            <person name="Oliveira C."/>
            <person name="Osipova E."/>
            <person name="Leigh N.D."/>
            <person name="Simon A."/>
            <person name="Yun M.H."/>
        </authorList>
    </citation>
    <scope>NUCLEOTIDE SEQUENCE</scope>
    <source>
        <strain evidence="2">20211129_DDA</strain>
        <tissue evidence="2">Liver</tissue>
    </source>
</reference>
<accession>A0AAV7KUD7</accession>
<comment type="caution">
    <text evidence="2">The sequence shown here is derived from an EMBL/GenBank/DDBJ whole genome shotgun (WGS) entry which is preliminary data.</text>
</comment>
<proteinExistence type="predicted"/>
<dbReference type="AlphaFoldDB" id="A0AAV7KUD7"/>
<dbReference type="Proteomes" id="UP001066276">
    <property type="component" value="Chromosome 12"/>
</dbReference>
<feature type="compositionally biased region" description="Basic residues" evidence="1">
    <location>
        <begin position="32"/>
        <end position="54"/>
    </location>
</feature>
<feature type="region of interest" description="Disordered" evidence="1">
    <location>
        <begin position="26"/>
        <end position="73"/>
    </location>
</feature>
<name>A0AAV7KUD7_PLEWA</name>